<proteinExistence type="predicted"/>
<evidence type="ECO:0000313" key="4">
    <source>
        <dbReference type="Proteomes" id="UP001470230"/>
    </source>
</evidence>
<dbReference type="PROSITE" id="PS00108">
    <property type="entry name" value="PROTEIN_KINASE_ST"/>
    <property type="match status" value="1"/>
</dbReference>
<comment type="caution">
    <text evidence="2">The sequence shown here is derived from an EMBL/GenBank/DDBJ whole genome shotgun (WGS) entry which is preliminary data.</text>
</comment>
<dbReference type="Gene3D" id="1.10.510.10">
    <property type="entry name" value="Transferase(Phosphotransferase) domain 1"/>
    <property type="match status" value="1"/>
</dbReference>
<evidence type="ECO:0000313" key="3">
    <source>
        <dbReference type="EMBL" id="KAK8848283.1"/>
    </source>
</evidence>
<dbReference type="EMBL" id="JAPFFF010000373">
    <property type="protein sequence ID" value="KAK8834562.1"/>
    <property type="molecule type" value="Genomic_DNA"/>
</dbReference>
<keyword evidence="4" id="KW-1185">Reference proteome</keyword>
<reference evidence="2 4" key="1">
    <citation type="submission" date="2024-04" db="EMBL/GenBank/DDBJ databases">
        <title>Tritrichomonas musculus Genome.</title>
        <authorList>
            <person name="Alves-Ferreira E."/>
            <person name="Grigg M."/>
            <person name="Lorenzi H."/>
            <person name="Galac M."/>
        </authorList>
    </citation>
    <scope>NUCLEOTIDE SEQUENCE [LARGE SCALE GENOMIC DNA]</scope>
    <source>
        <strain evidence="2 4">EAF2021</strain>
    </source>
</reference>
<dbReference type="PROSITE" id="PS50011">
    <property type="entry name" value="PROTEIN_KINASE_DOM"/>
    <property type="match status" value="1"/>
</dbReference>
<dbReference type="InterPro" id="IPR011009">
    <property type="entry name" value="Kinase-like_dom_sf"/>
</dbReference>
<dbReference type="SMART" id="SM00220">
    <property type="entry name" value="S_TKc"/>
    <property type="match status" value="1"/>
</dbReference>
<dbReference type="SUPFAM" id="SSF56112">
    <property type="entry name" value="Protein kinase-like (PK-like)"/>
    <property type="match status" value="1"/>
</dbReference>
<dbReference type="InterPro" id="IPR008271">
    <property type="entry name" value="Ser/Thr_kinase_AS"/>
</dbReference>
<protein>
    <recommendedName>
        <fullName evidence="1">Protein kinase domain-containing protein</fullName>
    </recommendedName>
</protein>
<accession>A0ABR2GKV0</accession>
<dbReference type="PANTHER" id="PTHR44167">
    <property type="entry name" value="OVARIAN-SPECIFIC SERINE/THREONINE-PROTEIN KINASE LOK-RELATED"/>
    <property type="match status" value="1"/>
</dbReference>
<dbReference type="PANTHER" id="PTHR44167:SF24">
    <property type="entry name" value="SERINE_THREONINE-PROTEIN KINASE CHK2"/>
    <property type="match status" value="1"/>
</dbReference>
<dbReference type="Proteomes" id="UP001470230">
    <property type="component" value="Unassembled WGS sequence"/>
</dbReference>
<sequence>MNSSFSEQFSVSSESNSFGSFEDIIENSPLPDLSPKYQIEREIDFSLSNPNAPSIRYFIGRSQSLNCQVFIKNVKLSTDKMQEYQNEIFFLSKIQHKNVIHLIDHFIIGDDGYIIEEYAAGKDLYDVLCACNWDLDEKYQIQLIFQMLMIINCLQENKISHNDIKCENIVFLVDDISELFSSKTNFMKSLRLIDFGSTKCWNSVQSDIRGTFKPPEYLSDRILSETYDIWSLGEMIYFMVTKTKLILWNGQCYTIKKGYFEEYQWEKFSPAFKSLVQEMLTFDFTKRPFAQDLLIKYFSKKAK</sequence>
<feature type="domain" description="Protein kinase" evidence="1">
    <location>
        <begin position="10"/>
        <end position="298"/>
    </location>
</feature>
<evidence type="ECO:0000259" key="1">
    <source>
        <dbReference type="PROSITE" id="PS50011"/>
    </source>
</evidence>
<gene>
    <name evidence="3" type="ORF">M9Y10_019343</name>
    <name evidence="2" type="ORF">M9Y10_027544</name>
</gene>
<dbReference type="InterPro" id="IPR000719">
    <property type="entry name" value="Prot_kinase_dom"/>
</dbReference>
<name>A0ABR2GKV0_9EUKA</name>
<dbReference type="EMBL" id="JAPFFF010000027">
    <property type="protein sequence ID" value="KAK8848283.1"/>
    <property type="molecule type" value="Genomic_DNA"/>
</dbReference>
<evidence type="ECO:0000313" key="2">
    <source>
        <dbReference type="EMBL" id="KAK8834562.1"/>
    </source>
</evidence>
<dbReference type="Pfam" id="PF00069">
    <property type="entry name" value="Pkinase"/>
    <property type="match status" value="1"/>
</dbReference>
<organism evidence="2 4">
    <name type="scientific">Tritrichomonas musculus</name>
    <dbReference type="NCBI Taxonomy" id="1915356"/>
    <lineage>
        <taxon>Eukaryota</taxon>
        <taxon>Metamonada</taxon>
        <taxon>Parabasalia</taxon>
        <taxon>Tritrichomonadida</taxon>
        <taxon>Tritrichomonadidae</taxon>
        <taxon>Tritrichomonas</taxon>
    </lineage>
</organism>